<dbReference type="PATRIC" id="fig|1158607.3.peg.1569"/>
<keyword evidence="6" id="KW-0598">Phosphotransferase system</keyword>
<name>R2T4K1_9ENTE</name>
<reference evidence="9 10" key="1">
    <citation type="submission" date="2013-02" db="EMBL/GenBank/DDBJ databases">
        <title>The Genome Sequence of Enterococcus pallens BAA-351.</title>
        <authorList>
            <consortium name="The Broad Institute Genome Sequencing Platform"/>
            <consortium name="The Broad Institute Genome Sequencing Center for Infectious Disease"/>
            <person name="Earl A.M."/>
            <person name="Gilmore M.S."/>
            <person name="Lebreton F."/>
            <person name="Walker B."/>
            <person name="Young S.K."/>
            <person name="Zeng Q."/>
            <person name="Gargeya S."/>
            <person name="Fitzgerald M."/>
            <person name="Haas B."/>
            <person name="Abouelleil A."/>
            <person name="Alvarado L."/>
            <person name="Arachchi H.M."/>
            <person name="Berlin A.M."/>
            <person name="Chapman S.B."/>
            <person name="Dewar J."/>
            <person name="Goldberg J."/>
            <person name="Griggs A."/>
            <person name="Gujja S."/>
            <person name="Hansen M."/>
            <person name="Howarth C."/>
            <person name="Imamovic A."/>
            <person name="Larimer J."/>
            <person name="McCowan C."/>
            <person name="Murphy C."/>
            <person name="Neiman D."/>
            <person name="Pearson M."/>
            <person name="Priest M."/>
            <person name="Roberts A."/>
            <person name="Saif S."/>
            <person name="Shea T."/>
            <person name="Sisk P."/>
            <person name="Sykes S."/>
            <person name="Wortman J."/>
            <person name="Nusbaum C."/>
            <person name="Birren B."/>
        </authorList>
    </citation>
    <scope>NUCLEOTIDE SEQUENCE [LARGE SCALE GENOMIC DNA]</scope>
    <source>
        <strain evidence="9 10">ATCC BAA-351</strain>
    </source>
</reference>
<evidence type="ECO:0000256" key="2">
    <source>
        <dbReference type="ARBA" id="ARBA00022448"/>
    </source>
</evidence>
<dbReference type="Proteomes" id="UP000013782">
    <property type="component" value="Unassembled WGS sequence"/>
</dbReference>
<dbReference type="AlphaFoldDB" id="R2T4K1"/>
<evidence type="ECO:0000256" key="4">
    <source>
        <dbReference type="ARBA" id="ARBA00022597"/>
    </source>
</evidence>
<keyword evidence="3" id="KW-0963">Cytoplasm</keyword>
<accession>R2T4K1</accession>
<dbReference type="CDD" id="cd00006">
    <property type="entry name" value="PTS_IIA_man"/>
    <property type="match status" value="1"/>
</dbReference>
<keyword evidence="5" id="KW-0808">Transferase</keyword>
<dbReference type="GO" id="GO:0016301">
    <property type="term" value="F:kinase activity"/>
    <property type="evidence" value="ECO:0007669"/>
    <property type="project" value="UniProtKB-KW"/>
</dbReference>
<dbReference type="GO" id="GO:0016020">
    <property type="term" value="C:membrane"/>
    <property type="evidence" value="ECO:0007669"/>
    <property type="project" value="InterPro"/>
</dbReference>
<dbReference type="InterPro" id="IPR033887">
    <property type="entry name" value="PTS_IIA_man"/>
</dbReference>
<comment type="subcellular location">
    <subcellularLocation>
        <location evidence="1">Cytoplasm</location>
    </subcellularLocation>
</comment>
<proteinExistence type="predicted"/>
<dbReference type="Gene3D" id="3.40.50.510">
    <property type="entry name" value="Phosphotransferase system, mannose-type IIA component"/>
    <property type="match status" value="1"/>
</dbReference>
<evidence type="ECO:0000256" key="1">
    <source>
        <dbReference type="ARBA" id="ARBA00004496"/>
    </source>
</evidence>
<feature type="domain" description="PTS EIIA type-4" evidence="8">
    <location>
        <begin position="3"/>
        <end position="136"/>
    </location>
</feature>
<evidence type="ECO:0000256" key="6">
    <source>
        <dbReference type="ARBA" id="ARBA00022683"/>
    </source>
</evidence>
<dbReference type="PROSITE" id="PS51096">
    <property type="entry name" value="PTS_EIIA_TYPE_4"/>
    <property type="match status" value="1"/>
</dbReference>
<organism evidence="9 10">
    <name type="scientific">Enterococcus pallens ATCC BAA-351</name>
    <dbReference type="NCBI Taxonomy" id="1158607"/>
    <lineage>
        <taxon>Bacteria</taxon>
        <taxon>Bacillati</taxon>
        <taxon>Bacillota</taxon>
        <taxon>Bacilli</taxon>
        <taxon>Lactobacillales</taxon>
        <taxon>Enterococcaceae</taxon>
        <taxon>Enterococcus</taxon>
    </lineage>
</organism>
<dbReference type="OrthoDB" id="9799827at2"/>
<dbReference type="InterPro" id="IPR004701">
    <property type="entry name" value="PTS_EIIA_man-typ"/>
</dbReference>
<gene>
    <name evidence="9" type="ORF">UAU_01599</name>
</gene>
<dbReference type="Pfam" id="PF03610">
    <property type="entry name" value="EIIA-man"/>
    <property type="match status" value="1"/>
</dbReference>
<dbReference type="EMBL" id="AJAQ01000013">
    <property type="protein sequence ID" value="EOH95184.1"/>
    <property type="molecule type" value="Genomic_DNA"/>
</dbReference>
<dbReference type="STRING" id="160454.RV10_GL003104"/>
<evidence type="ECO:0000259" key="8">
    <source>
        <dbReference type="PROSITE" id="PS51096"/>
    </source>
</evidence>
<evidence type="ECO:0000313" key="10">
    <source>
        <dbReference type="Proteomes" id="UP000013782"/>
    </source>
</evidence>
<dbReference type="InterPro" id="IPR051471">
    <property type="entry name" value="Bacterial_PTS_sugar_comp"/>
</dbReference>
<dbReference type="InterPro" id="IPR036662">
    <property type="entry name" value="PTS_EIIA_man-typ_sf"/>
</dbReference>
<dbReference type="PANTHER" id="PTHR33799:SF1">
    <property type="entry name" value="PTS SYSTEM MANNOSE-SPECIFIC EIIAB COMPONENT-RELATED"/>
    <property type="match status" value="1"/>
</dbReference>
<protein>
    <submittedName>
        <fullName evidence="9">PTS system IIA component</fullName>
    </submittedName>
</protein>
<keyword evidence="7" id="KW-0418">Kinase</keyword>
<dbReference type="GO" id="GO:0009401">
    <property type="term" value="P:phosphoenolpyruvate-dependent sugar phosphotransferase system"/>
    <property type="evidence" value="ECO:0007669"/>
    <property type="project" value="UniProtKB-KW"/>
</dbReference>
<dbReference type="eggNOG" id="COG2893">
    <property type="taxonomic scope" value="Bacteria"/>
</dbReference>
<evidence type="ECO:0000256" key="3">
    <source>
        <dbReference type="ARBA" id="ARBA00022490"/>
    </source>
</evidence>
<evidence type="ECO:0000256" key="7">
    <source>
        <dbReference type="ARBA" id="ARBA00022777"/>
    </source>
</evidence>
<dbReference type="RefSeq" id="WP_010756605.1">
    <property type="nucleotide sequence ID" value="NZ_ASWD01000006.1"/>
</dbReference>
<dbReference type="PANTHER" id="PTHR33799">
    <property type="entry name" value="PTS PERMEASE-RELATED-RELATED"/>
    <property type="match status" value="1"/>
</dbReference>
<sequence>MEKEPILILTHNGWGQALIKSVRMIVGEIKDVYEVPLQAEDSLADYIARVKEQIDQLQWSKNLLILTDIKGGTPSNVALRISKDYQVITISGLCASMLLEAVMKQEEGGFTRELAQEIQTAVVESCQVLELPQIQK</sequence>
<dbReference type="SUPFAM" id="SSF53062">
    <property type="entry name" value="PTS system fructose IIA component-like"/>
    <property type="match status" value="1"/>
</dbReference>
<evidence type="ECO:0000313" key="9">
    <source>
        <dbReference type="EMBL" id="EOH95184.1"/>
    </source>
</evidence>
<evidence type="ECO:0000256" key="5">
    <source>
        <dbReference type="ARBA" id="ARBA00022679"/>
    </source>
</evidence>
<dbReference type="GO" id="GO:0005737">
    <property type="term" value="C:cytoplasm"/>
    <property type="evidence" value="ECO:0007669"/>
    <property type="project" value="UniProtKB-SubCell"/>
</dbReference>
<keyword evidence="10" id="KW-1185">Reference proteome</keyword>
<keyword evidence="4" id="KW-0762">Sugar transport</keyword>
<dbReference type="HOGENOM" id="CLU_123235_0_1_9"/>
<keyword evidence="2" id="KW-0813">Transport</keyword>
<comment type="caution">
    <text evidence="9">The sequence shown here is derived from an EMBL/GenBank/DDBJ whole genome shotgun (WGS) entry which is preliminary data.</text>
</comment>